<dbReference type="PANTHER" id="PTHR46889">
    <property type="entry name" value="TRANSPOSASE INSF FOR INSERTION SEQUENCE IS3B-RELATED"/>
    <property type="match status" value="1"/>
</dbReference>
<dbReference type="InterPro" id="IPR048020">
    <property type="entry name" value="Transpos_IS3"/>
</dbReference>
<dbReference type="SUPFAM" id="SSF53098">
    <property type="entry name" value="Ribonuclease H-like"/>
    <property type="match status" value="1"/>
</dbReference>
<gene>
    <name evidence="2" type="ORF">FNV44_01700</name>
</gene>
<dbReference type="InterPro" id="IPR001584">
    <property type="entry name" value="Integrase_cat-core"/>
</dbReference>
<dbReference type="InterPro" id="IPR036397">
    <property type="entry name" value="RNaseH_sf"/>
</dbReference>
<dbReference type="NCBIfam" id="NF033516">
    <property type="entry name" value="transpos_IS3"/>
    <property type="match status" value="1"/>
</dbReference>
<dbReference type="InterPro" id="IPR009057">
    <property type="entry name" value="Homeodomain-like_sf"/>
</dbReference>
<reference evidence="2 3" key="1">
    <citation type="submission" date="2019-07" db="EMBL/GenBank/DDBJ databases">
        <title>Genome sequence of Acholeplasma laidlawii strain with increased resistance to erythromycin.</title>
        <authorList>
            <person name="Medvedeva E.S."/>
            <person name="Baranova N.B."/>
            <person name="Siniagina M.N."/>
            <person name="Mouzykantov A."/>
            <person name="Chernova O.A."/>
            <person name="Chernov V.M."/>
        </authorList>
    </citation>
    <scope>NUCLEOTIDE SEQUENCE [LARGE SCALE GENOMIC DNA]</scope>
    <source>
        <strain evidence="2 3">PG8REry</strain>
    </source>
</reference>
<dbReference type="RefSeq" id="WP_049751953.1">
    <property type="nucleotide sequence ID" value="NZ_JACAOE010000001.1"/>
</dbReference>
<dbReference type="GO" id="GO:0015074">
    <property type="term" value="P:DNA integration"/>
    <property type="evidence" value="ECO:0007669"/>
    <property type="project" value="InterPro"/>
</dbReference>
<proteinExistence type="predicted"/>
<evidence type="ECO:0000313" key="3">
    <source>
        <dbReference type="Proteomes" id="UP000315938"/>
    </source>
</evidence>
<dbReference type="InterPro" id="IPR050900">
    <property type="entry name" value="Transposase_IS3/IS150/IS904"/>
</dbReference>
<protein>
    <submittedName>
        <fullName evidence="2">IS3 family transposase</fullName>
    </submittedName>
</protein>
<dbReference type="EMBL" id="VKID01000001">
    <property type="protein sequence ID" value="TRX99778.1"/>
    <property type="molecule type" value="Genomic_DNA"/>
</dbReference>
<dbReference type="Proteomes" id="UP000315938">
    <property type="component" value="Unassembled WGS sequence"/>
</dbReference>
<dbReference type="PANTHER" id="PTHR46889:SF5">
    <property type="entry name" value="INTEGRASE PROTEIN"/>
    <property type="match status" value="1"/>
</dbReference>
<dbReference type="SUPFAM" id="SSF46689">
    <property type="entry name" value="Homeodomain-like"/>
    <property type="match status" value="1"/>
</dbReference>
<dbReference type="AlphaFoldDB" id="A0A553IHU7"/>
<feature type="domain" description="Integrase catalytic" evidence="1">
    <location>
        <begin position="220"/>
        <end position="384"/>
    </location>
</feature>
<evidence type="ECO:0000259" key="1">
    <source>
        <dbReference type="PROSITE" id="PS50994"/>
    </source>
</evidence>
<dbReference type="PROSITE" id="PS50994">
    <property type="entry name" value="INTEGRASE"/>
    <property type="match status" value="1"/>
</dbReference>
<dbReference type="InterPro" id="IPR012337">
    <property type="entry name" value="RNaseH-like_sf"/>
</dbReference>
<dbReference type="Pfam" id="PF13333">
    <property type="entry name" value="rve_2"/>
    <property type="match status" value="1"/>
</dbReference>
<name>A0A553IHU7_ACHLA</name>
<comment type="caution">
    <text evidence="2">The sequence shown here is derived from an EMBL/GenBank/DDBJ whole genome shotgun (WGS) entry which is preliminary data.</text>
</comment>
<organism evidence="2 3">
    <name type="scientific">Acholeplasma laidlawii</name>
    <dbReference type="NCBI Taxonomy" id="2148"/>
    <lineage>
        <taxon>Bacteria</taxon>
        <taxon>Bacillati</taxon>
        <taxon>Mycoplasmatota</taxon>
        <taxon>Mollicutes</taxon>
        <taxon>Acholeplasmatales</taxon>
        <taxon>Acholeplasmataceae</taxon>
        <taxon>Acholeplasma</taxon>
    </lineage>
</organism>
<dbReference type="GO" id="GO:0003676">
    <property type="term" value="F:nucleic acid binding"/>
    <property type="evidence" value="ECO:0007669"/>
    <property type="project" value="InterPro"/>
</dbReference>
<sequence>MAIKRVLEGNESIRSVALDFGLTDPTILQDWIKNYKNKGEAGVQDTYPRKNYVLKDERARNIVDKKLKEENERLRAEIKYLKKSQSLTQKLEGATNKDKVLIVAGLRKKHKLEHLLAIIDMAPSVYDYNLSVIKNKVNKYQEIEDKIDELYLKKHKKRQHYNAIYIELKNLGYKIGNNKVLEIMRAKGYLKFRSKKWLKYSSYEGDKGYVKPNHMKQTFITTRPFEKAGTDITMFRVKNAAVYLSPVIDFNTREVLSYVAAKDAKVDKVMHMLTQLKQKHGNQIEGMMIQSDQGIQYQNSRYQERLIELGMIQSMSRKGNCLDNSPTENFFGRIKDEMWYGHEDEFNSADELIKGIDEYIEYYNNTRIVLKLKTNPIDYRNRSLNNI</sequence>
<accession>A0A553IHU7</accession>
<dbReference type="Gene3D" id="3.30.420.10">
    <property type="entry name" value="Ribonuclease H-like superfamily/Ribonuclease H"/>
    <property type="match status" value="1"/>
</dbReference>
<dbReference type="GeneID" id="41338940"/>
<dbReference type="Pfam" id="PF00665">
    <property type="entry name" value="rve"/>
    <property type="match status" value="1"/>
</dbReference>
<evidence type="ECO:0000313" key="2">
    <source>
        <dbReference type="EMBL" id="TRX99778.1"/>
    </source>
</evidence>